<dbReference type="EMBL" id="VLTN01000033">
    <property type="protein sequence ID" value="KAA0150610.1"/>
    <property type="molecule type" value="Genomic_DNA"/>
</dbReference>
<evidence type="ECO:0000256" key="1">
    <source>
        <dbReference type="ARBA" id="ARBA00022737"/>
    </source>
</evidence>
<dbReference type="Gene3D" id="1.25.40.20">
    <property type="entry name" value="Ankyrin repeat-containing domain"/>
    <property type="match status" value="1"/>
</dbReference>
<dbReference type="InterPro" id="IPR035984">
    <property type="entry name" value="Acyl-CoA-binding_sf"/>
</dbReference>
<keyword evidence="7" id="KW-1185">Reference proteome</keyword>
<feature type="region of interest" description="Disordered" evidence="4">
    <location>
        <begin position="251"/>
        <end position="270"/>
    </location>
</feature>
<reference evidence="6 7" key="1">
    <citation type="submission" date="2019-07" db="EMBL/GenBank/DDBJ databases">
        <title>Genomes of Cafeteria roenbergensis.</title>
        <authorList>
            <person name="Fischer M.G."/>
            <person name="Hackl T."/>
            <person name="Roman M."/>
        </authorList>
    </citation>
    <scope>NUCLEOTIDE SEQUENCE [LARGE SCALE GENOMIC DNA]</scope>
    <source>
        <strain evidence="6 7">BVI</strain>
    </source>
</reference>
<evidence type="ECO:0000313" key="7">
    <source>
        <dbReference type="Proteomes" id="UP000323011"/>
    </source>
</evidence>
<organism evidence="6 7">
    <name type="scientific">Cafeteria roenbergensis</name>
    <name type="common">Marine flagellate</name>
    <dbReference type="NCBI Taxonomy" id="33653"/>
    <lineage>
        <taxon>Eukaryota</taxon>
        <taxon>Sar</taxon>
        <taxon>Stramenopiles</taxon>
        <taxon>Bigyra</taxon>
        <taxon>Opalozoa</taxon>
        <taxon>Bicosoecida</taxon>
        <taxon>Cafeteriaceae</taxon>
        <taxon>Cafeteria</taxon>
    </lineage>
</organism>
<comment type="caution">
    <text evidence="6">The sequence shown here is derived from an EMBL/GenBank/DDBJ whole genome shotgun (WGS) entry which is preliminary data.</text>
</comment>
<dbReference type="GO" id="GO:0085020">
    <property type="term" value="P:protein K6-linked ubiquitination"/>
    <property type="evidence" value="ECO:0007669"/>
    <property type="project" value="TreeGrafter"/>
</dbReference>
<feature type="repeat" description="ANK" evidence="3">
    <location>
        <begin position="365"/>
        <end position="397"/>
    </location>
</feature>
<protein>
    <recommendedName>
        <fullName evidence="5">ACB domain-containing protein</fullName>
    </recommendedName>
</protein>
<gene>
    <name evidence="6" type="ORF">FNF29_05185</name>
</gene>
<dbReference type="GO" id="GO:0004842">
    <property type="term" value="F:ubiquitin-protein transferase activity"/>
    <property type="evidence" value="ECO:0007669"/>
    <property type="project" value="TreeGrafter"/>
</dbReference>
<proteinExistence type="predicted"/>
<accession>A0A5A8CEV9</accession>
<dbReference type="PROSITE" id="PS50088">
    <property type="entry name" value="ANK_REPEAT"/>
    <property type="match status" value="2"/>
</dbReference>
<keyword evidence="1" id="KW-0677">Repeat</keyword>
<name>A0A5A8CEV9_CAFRO</name>
<dbReference type="SUPFAM" id="SSF48403">
    <property type="entry name" value="Ankyrin repeat"/>
    <property type="match status" value="1"/>
</dbReference>
<keyword evidence="2 3" id="KW-0040">ANK repeat</keyword>
<evidence type="ECO:0000256" key="2">
    <source>
        <dbReference type="ARBA" id="ARBA00023043"/>
    </source>
</evidence>
<evidence type="ECO:0000256" key="4">
    <source>
        <dbReference type="SAM" id="MobiDB-lite"/>
    </source>
</evidence>
<evidence type="ECO:0000313" key="6">
    <source>
        <dbReference type="EMBL" id="KAA0150610.1"/>
    </source>
</evidence>
<dbReference type="PANTHER" id="PTHR24171">
    <property type="entry name" value="ANKYRIN REPEAT DOMAIN-CONTAINING PROTEIN 39-RELATED"/>
    <property type="match status" value="1"/>
</dbReference>
<evidence type="ECO:0000256" key="3">
    <source>
        <dbReference type="PROSITE-ProRule" id="PRU00023"/>
    </source>
</evidence>
<dbReference type="InterPro" id="IPR000582">
    <property type="entry name" value="Acyl-CoA-binding_protein"/>
</dbReference>
<sequence length="430" mass="42332">MADKTRTASRGPLEWITGLSTQDARLIVAAAAVVAAGRVAWDLVVHDWFFPPSPSAAAVAAVDTRGHALAERHRGSMMHLPSAGKEASETAAPDADQLEQAFASACAAAKSLGDSVADADMLRLYALFKQAGNGDAPADSAAAGGGWAAGAASLMDPVGAAKRAAWGGVRGMKQPEAKARYCVEVLVIAGLARRASGDQGPVALWAGPSGGSPSSTPVSGGRAAAGAVAPALAAAFVDAVACKLLETPDDAPATAPPMPEMGGGTSASGSGVKPLRGVDVDLATAPTDGPLSAAAAALEEAVRTGDVDTVLMILGKAGTQAGGLARTALDSDGTTLLHMAAEAGEPESVRALVKAGASVAAADVDGATPLHCACAAGDAVTAGVLVAHGADVTAVSSGETPIQLLPSTDDVEAFRAAMGEARAAEAARMQ</sequence>
<dbReference type="PROSITE" id="PS50297">
    <property type="entry name" value="ANK_REP_REGION"/>
    <property type="match status" value="2"/>
</dbReference>
<dbReference type="PROSITE" id="PS51228">
    <property type="entry name" value="ACB_2"/>
    <property type="match status" value="1"/>
</dbReference>
<dbReference type="OMA" id="PLEWITG"/>
<dbReference type="SUPFAM" id="SSF47027">
    <property type="entry name" value="Acyl-CoA binding protein"/>
    <property type="match status" value="1"/>
</dbReference>
<evidence type="ECO:0000259" key="5">
    <source>
        <dbReference type="PROSITE" id="PS51228"/>
    </source>
</evidence>
<feature type="repeat" description="ANK" evidence="3">
    <location>
        <begin position="332"/>
        <end position="364"/>
    </location>
</feature>
<dbReference type="Pfam" id="PF00887">
    <property type="entry name" value="ACBP"/>
    <property type="match status" value="1"/>
</dbReference>
<dbReference type="Proteomes" id="UP000323011">
    <property type="component" value="Unassembled WGS sequence"/>
</dbReference>
<dbReference type="Gene3D" id="1.20.80.10">
    <property type="match status" value="1"/>
</dbReference>
<dbReference type="InterPro" id="IPR036770">
    <property type="entry name" value="Ankyrin_rpt-contain_sf"/>
</dbReference>
<feature type="domain" description="ACB" evidence="5">
    <location>
        <begin position="98"/>
        <end position="194"/>
    </location>
</feature>
<dbReference type="AlphaFoldDB" id="A0A5A8CEV9"/>
<dbReference type="PANTHER" id="PTHR24171:SF8">
    <property type="entry name" value="BRCA1-ASSOCIATED RING DOMAIN PROTEIN 1"/>
    <property type="match status" value="1"/>
</dbReference>
<dbReference type="InterPro" id="IPR002110">
    <property type="entry name" value="Ankyrin_rpt"/>
</dbReference>
<dbReference type="SMART" id="SM00248">
    <property type="entry name" value="ANK"/>
    <property type="match status" value="2"/>
</dbReference>
<dbReference type="GO" id="GO:0000062">
    <property type="term" value="F:fatty-acyl-CoA binding"/>
    <property type="evidence" value="ECO:0007669"/>
    <property type="project" value="InterPro"/>
</dbReference>
<dbReference type="InterPro" id="IPR014352">
    <property type="entry name" value="FERM/acyl-CoA-bd_prot_sf"/>
</dbReference>
<dbReference type="Pfam" id="PF12796">
    <property type="entry name" value="Ank_2"/>
    <property type="match status" value="1"/>
</dbReference>